<dbReference type="PROSITE" id="PS50005">
    <property type="entry name" value="TPR"/>
    <property type="match status" value="1"/>
</dbReference>
<evidence type="ECO:0000256" key="1">
    <source>
        <dbReference type="ARBA" id="ARBA00008509"/>
    </source>
</evidence>
<keyword evidence="7" id="KW-1185">Reference proteome</keyword>
<dbReference type="SUPFAM" id="SSF48452">
    <property type="entry name" value="TPR-like"/>
    <property type="match status" value="1"/>
</dbReference>
<feature type="compositionally biased region" description="Polar residues" evidence="3">
    <location>
        <begin position="444"/>
        <end position="453"/>
    </location>
</feature>
<sequence>MAEESDVLQQAQDAAKARDYERALQLFDQAVDAEASAEALAGRASVHNKLKNFMEAAADASRALEMDDTLAAAHKEKGNACYNLEEFESAMDAFEAAAALEPTKSIHKTWVNMCKVQLGEQLPPTPINIHPGPVGEAPPEERASTSGSGQPGAGGGAGTITLQGDQLQAFLAQSQQGKLAAALGGGGGAGGAPREAPEEPGSERPTHVTVDDPEFSKYWKAPIAGKSPGATQRQRSSVAASLPDKPQGVKYRHQWFQSPQRVEVDVLAKGLKKEQVGVTIEPRRLRVVTISAEGQEEYDLDLALHGEVVPEESRFEVLGSKVEIKLRKAAAEQWPQLEAKQQGTAPSGSVDAAPEAAAAAAPEVPAAVPAAAAAAPAGPAPPPPQPTPAYPYAGRKVDWDRFAKELQQEEKEEKLEGDAALMKFFRELYDGGDEDTRRAMVKSMQESRGTALSMNWGEVGKQDYSKKTGESGDAD</sequence>
<gene>
    <name evidence="6" type="ORF">CHLNCDRAFT_142266</name>
</gene>
<feature type="region of interest" description="Disordered" evidence="3">
    <location>
        <begin position="335"/>
        <end position="393"/>
    </location>
</feature>
<evidence type="ECO:0000256" key="2">
    <source>
        <dbReference type="PROSITE-ProRule" id="PRU00339"/>
    </source>
</evidence>
<dbReference type="KEGG" id="cvr:CHLNCDRAFT_142266"/>
<dbReference type="RefSeq" id="XP_005850144.1">
    <property type="nucleotide sequence ID" value="XM_005850082.1"/>
</dbReference>
<evidence type="ECO:0000259" key="5">
    <source>
        <dbReference type="PROSITE" id="PS51203"/>
    </source>
</evidence>
<feature type="compositionally biased region" description="Polar residues" evidence="3">
    <location>
        <begin position="229"/>
        <end position="239"/>
    </location>
</feature>
<dbReference type="OMA" id="KIREDWY"/>
<evidence type="ECO:0008006" key="8">
    <source>
        <dbReference type="Google" id="ProtNLM"/>
    </source>
</evidence>
<feature type="repeat" description="TPR" evidence="2">
    <location>
        <begin position="71"/>
        <end position="104"/>
    </location>
</feature>
<dbReference type="InterPro" id="IPR011990">
    <property type="entry name" value="TPR-like_helical_dom_sf"/>
</dbReference>
<dbReference type="eggNOG" id="KOG1309">
    <property type="taxonomic scope" value="Eukaryota"/>
</dbReference>
<dbReference type="InParanoid" id="E1Z863"/>
<feature type="domain" description="SGS" evidence="4">
    <location>
        <begin position="389"/>
        <end position="475"/>
    </location>
</feature>
<dbReference type="InterPro" id="IPR007699">
    <property type="entry name" value="SGS_dom"/>
</dbReference>
<dbReference type="Gene3D" id="1.25.40.10">
    <property type="entry name" value="Tetratricopeptide repeat domain"/>
    <property type="match status" value="1"/>
</dbReference>
<name>E1Z863_CHLVA</name>
<dbReference type="EMBL" id="GL433838">
    <property type="protein sequence ID" value="EFN58042.1"/>
    <property type="molecule type" value="Genomic_DNA"/>
</dbReference>
<feature type="compositionally biased region" description="Gly residues" evidence="3">
    <location>
        <begin position="149"/>
        <end position="158"/>
    </location>
</feature>
<dbReference type="Proteomes" id="UP000008141">
    <property type="component" value="Unassembled WGS sequence"/>
</dbReference>
<reference evidence="6 7" key="1">
    <citation type="journal article" date="2010" name="Plant Cell">
        <title>The Chlorella variabilis NC64A genome reveals adaptation to photosymbiosis, coevolution with viruses, and cryptic sex.</title>
        <authorList>
            <person name="Blanc G."/>
            <person name="Duncan G."/>
            <person name="Agarkova I."/>
            <person name="Borodovsky M."/>
            <person name="Gurnon J."/>
            <person name="Kuo A."/>
            <person name="Lindquist E."/>
            <person name="Lucas S."/>
            <person name="Pangilinan J."/>
            <person name="Polle J."/>
            <person name="Salamov A."/>
            <person name="Terry A."/>
            <person name="Yamada T."/>
            <person name="Dunigan D.D."/>
            <person name="Grigoriev I.V."/>
            <person name="Claverie J.M."/>
            <person name="Van Etten J.L."/>
        </authorList>
    </citation>
    <scope>NUCLEOTIDE SEQUENCE [LARGE SCALE GENOMIC DNA]</scope>
    <source>
        <strain evidence="6 7">NC64A</strain>
    </source>
</reference>
<dbReference type="Gene3D" id="2.60.40.790">
    <property type="match status" value="1"/>
</dbReference>
<organism evidence="7">
    <name type="scientific">Chlorella variabilis</name>
    <name type="common">Green alga</name>
    <dbReference type="NCBI Taxonomy" id="554065"/>
    <lineage>
        <taxon>Eukaryota</taxon>
        <taxon>Viridiplantae</taxon>
        <taxon>Chlorophyta</taxon>
        <taxon>core chlorophytes</taxon>
        <taxon>Trebouxiophyceae</taxon>
        <taxon>Chlorellales</taxon>
        <taxon>Chlorellaceae</taxon>
        <taxon>Chlorella clade</taxon>
        <taxon>Chlorella</taxon>
    </lineage>
</organism>
<dbReference type="SUPFAM" id="SSF49764">
    <property type="entry name" value="HSP20-like chaperones"/>
    <property type="match status" value="1"/>
</dbReference>
<feature type="compositionally biased region" description="Basic and acidic residues" evidence="3">
    <location>
        <begin position="460"/>
        <end position="475"/>
    </location>
</feature>
<dbReference type="AlphaFoldDB" id="E1Z863"/>
<keyword evidence="2" id="KW-0802">TPR repeat</keyword>
<dbReference type="SMART" id="SM00028">
    <property type="entry name" value="TPR"/>
    <property type="match status" value="2"/>
</dbReference>
<feature type="region of interest" description="Disordered" evidence="3">
    <location>
        <begin position="437"/>
        <end position="475"/>
    </location>
</feature>
<feature type="region of interest" description="Disordered" evidence="3">
    <location>
        <begin position="181"/>
        <end position="245"/>
    </location>
</feature>
<comment type="similarity">
    <text evidence="1">Belongs to the SGT1 family.</text>
</comment>
<feature type="compositionally biased region" description="Basic and acidic residues" evidence="3">
    <location>
        <begin position="195"/>
        <end position="217"/>
    </location>
</feature>
<dbReference type="InterPro" id="IPR008978">
    <property type="entry name" value="HSP20-like_chaperone"/>
</dbReference>
<feature type="compositionally biased region" description="Low complexity" evidence="3">
    <location>
        <begin position="352"/>
        <end position="377"/>
    </location>
</feature>
<dbReference type="STRING" id="554065.E1Z863"/>
<dbReference type="FunCoup" id="E1Z863">
    <property type="interactions" value="1965"/>
</dbReference>
<dbReference type="PROSITE" id="PS51048">
    <property type="entry name" value="SGS"/>
    <property type="match status" value="1"/>
</dbReference>
<dbReference type="Pfam" id="PF04969">
    <property type="entry name" value="CS"/>
    <property type="match status" value="1"/>
</dbReference>
<protein>
    <recommendedName>
        <fullName evidence="8">CS domain-containing protein</fullName>
    </recommendedName>
</protein>
<accession>E1Z863</accession>
<evidence type="ECO:0000256" key="3">
    <source>
        <dbReference type="SAM" id="MobiDB-lite"/>
    </source>
</evidence>
<dbReference type="Pfam" id="PF05002">
    <property type="entry name" value="SGS"/>
    <property type="match status" value="1"/>
</dbReference>
<evidence type="ECO:0000259" key="4">
    <source>
        <dbReference type="PROSITE" id="PS51048"/>
    </source>
</evidence>
<dbReference type="GeneID" id="17357711"/>
<dbReference type="CDD" id="cd06466">
    <property type="entry name" value="p23_CS_SGT1_like"/>
    <property type="match status" value="1"/>
</dbReference>
<dbReference type="GO" id="GO:0051087">
    <property type="term" value="F:protein-folding chaperone binding"/>
    <property type="evidence" value="ECO:0007669"/>
    <property type="project" value="InterPro"/>
</dbReference>
<dbReference type="eggNOG" id="KOG0376">
    <property type="taxonomic scope" value="Eukaryota"/>
</dbReference>
<dbReference type="OrthoDB" id="1898560at2759"/>
<evidence type="ECO:0000313" key="7">
    <source>
        <dbReference type="Proteomes" id="UP000008141"/>
    </source>
</evidence>
<proteinExistence type="inferred from homology"/>
<feature type="compositionally biased region" description="Pro residues" evidence="3">
    <location>
        <begin position="378"/>
        <end position="389"/>
    </location>
</feature>
<dbReference type="InterPro" id="IPR044563">
    <property type="entry name" value="Sgt1-like"/>
</dbReference>
<evidence type="ECO:0000313" key="6">
    <source>
        <dbReference type="EMBL" id="EFN58042.1"/>
    </source>
</evidence>
<dbReference type="PROSITE" id="PS51203">
    <property type="entry name" value="CS"/>
    <property type="match status" value="1"/>
</dbReference>
<dbReference type="PANTHER" id="PTHR45862">
    <property type="entry name" value="PROTEIN SGT1 HOMOLOG"/>
    <property type="match status" value="1"/>
</dbReference>
<feature type="domain" description="CS" evidence="5">
    <location>
        <begin position="248"/>
        <end position="338"/>
    </location>
</feature>
<dbReference type="InterPro" id="IPR007052">
    <property type="entry name" value="CS_dom"/>
</dbReference>
<dbReference type="InterPro" id="IPR019734">
    <property type="entry name" value="TPR_rpt"/>
</dbReference>
<feature type="region of interest" description="Disordered" evidence="3">
    <location>
        <begin position="123"/>
        <end position="160"/>
    </location>
</feature>